<evidence type="ECO:0000256" key="5">
    <source>
        <dbReference type="ARBA" id="ARBA00022692"/>
    </source>
</evidence>
<feature type="transmembrane region" description="Helical" evidence="11">
    <location>
        <begin position="233"/>
        <end position="257"/>
    </location>
</feature>
<dbReference type="GO" id="GO:0046933">
    <property type="term" value="F:proton-transporting ATP synthase activity, rotational mechanism"/>
    <property type="evidence" value="ECO:0007669"/>
    <property type="project" value="UniProtKB-UniRule"/>
</dbReference>
<dbReference type="PANTHER" id="PTHR42823:SF3">
    <property type="entry name" value="ATP SYNTHASE SUBUNIT A, CHLOROPLASTIC"/>
    <property type="match status" value="1"/>
</dbReference>
<sequence>MGSFFQYESELLQVQSEAVFSIGEIAVTNSMMSALLVTFLVILLCIWASTSLKKAAVPGKFQLVVETLVMTAMGFVDNITGDSRVTRKIFPLIGGLLIYLLLANTFLVIPGLSSLQYDGKQIFRPTTTDFNATFGIATAMLIFVHLFTIMEGSLLGFIGKYIRVGEVVKGFRQGIGPGIMSIIDLFIGLLDIISEFAKSLSLSLRLFGNIFAGELLSSVMMGIFAIFLPIPFLVLSLFSGVVQAIVFGALTSSYFGIALKEE</sequence>
<evidence type="ECO:0000256" key="7">
    <source>
        <dbReference type="ARBA" id="ARBA00022989"/>
    </source>
</evidence>
<dbReference type="AlphaFoldDB" id="A0A136M0Z6"/>
<keyword evidence="3 11" id="KW-0813">Transport</keyword>
<feature type="transmembrane region" description="Helical" evidence="11">
    <location>
        <begin position="175"/>
        <end position="194"/>
    </location>
</feature>
<dbReference type="HAMAP" id="MF_01393">
    <property type="entry name" value="ATP_synth_a_bact"/>
    <property type="match status" value="1"/>
</dbReference>
<evidence type="ECO:0000313" key="12">
    <source>
        <dbReference type="EMBL" id="KXK27570.1"/>
    </source>
</evidence>
<keyword evidence="10 11" id="KW-0066">ATP synthesis</keyword>
<comment type="function">
    <text evidence="11">Key component of the proton channel; it plays a direct role in the translocation of protons across the membrane.</text>
</comment>
<dbReference type="GO" id="GO:0045259">
    <property type="term" value="C:proton-transporting ATP synthase complex"/>
    <property type="evidence" value="ECO:0007669"/>
    <property type="project" value="UniProtKB-KW"/>
</dbReference>
<dbReference type="Pfam" id="PF00119">
    <property type="entry name" value="ATP-synt_A"/>
    <property type="match status" value="1"/>
</dbReference>
<evidence type="ECO:0000256" key="10">
    <source>
        <dbReference type="ARBA" id="ARBA00023310"/>
    </source>
</evidence>
<dbReference type="GO" id="GO:0005886">
    <property type="term" value="C:plasma membrane"/>
    <property type="evidence" value="ECO:0007669"/>
    <property type="project" value="UniProtKB-SubCell"/>
</dbReference>
<evidence type="ECO:0000256" key="9">
    <source>
        <dbReference type="ARBA" id="ARBA00023136"/>
    </source>
</evidence>
<evidence type="ECO:0000256" key="2">
    <source>
        <dbReference type="ARBA" id="ARBA00006810"/>
    </source>
</evidence>
<comment type="caution">
    <text evidence="12">The sequence shown here is derived from an EMBL/GenBank/DDBJ whole genome shotgun (WGS) entry which is preliminary data.</text>
</comment>
<name>A0A136M0Z6_9BACT</name>
<evidence type="ECO:0000256" key="4">
    <source>
        <dbReference type="ARBA" id="ARBA00022547"/>
    </source>
</evidence>
<keyword evidence="7 11" id="KW-1133">Transmembrane helix</keyword>
<dbReference type="InterPro" id="IPR045082">
    <property type="entry name" value="ATP_syn_F0_a_bact/chloroplast"/>
</dbReference>
<reference evidence="12 13" key="1">
    <citation type="submission" date="2015-02" db="EMBL/GenBank/DDBJ databases">
        <title>Improved understanding of the partial-nitritation anammox process through 23 genomes representing the majority of the microbial community.</title>
        <authorList>
            <person name="Speth D.R."/>
            <person name="In T Zandt M."/>
            <person name="Guerrero Cruz S."/>
            <person name="Jetten M.S."/>
            <person name="Dutilh B.E."/>
        </authorList>
    </citation>
    <scope>NUCLEOTIDE SEQUENCE [LARGE SCALE GENOMIC DNA]</scope>
    <source>
        <strain evidence="12">OLB20</strain>
    </source>
</reference>
<organism evidence="12 13">
    <name type="scientific">candidate division WS6 bacterium OLB20</name>
    <dbReference type="NCBI Taxonomy" id="1617426"/>
    <lineage>
        <taxon>Bacteria</taxon>
        <taxon>Candidatus Dojkabacteria</taxon>
    </lineage>
</organism>
<dbReference type="GO" id="GO:0042777">
    <property type="term" value="P:proton motive force-driven plasma membrane ATP synthesis"/>
    <property type="evidence" value="ECO:0007669"/>
    <property type="project" value="TreeGrafter"/>
</dbReference>
<dbReference type="PATRIC" id="fig|1617426.3.peg.15"/>
<keyword evidence="5 11" id="KW-0812">Transmembrane</keyword>
<dbReference type="EMBL" id="JYNZ01000001">
    <property type="protein sequence ID" value="KXK27570.1"/>
    <property type="molecule type" value="Genomic_DNA"/>
</dbReference>
<dbReference type="Gene3D" id="1.20.120.220">
    <property type="entry name" value="ATP synthase, F0 complex, subunit A"/>
    <property type="match status" value="1"/>
</dbReference>
<accession>A0A136M0Z6</accession>
<dbReference type="STRING" id="1617426.TR69_WS6001000014"/>
<dbReference type="CDD" id="cd00310">
    <property type="entry name" value="ATP-synt_Fo_a_6"/>
    <property type="match status" value="1"/>
</dbReference>
<evidence type="ECO:0000256" key="1">
    <source>
        <dbReference type="ARBA" id="ARBA00004141"/>
    </source>
</evidence>
<keyword evidence="8 11" id="KW-0406">Ion transport</keyword>
<evidence type="ECO:0000256" key="6">
    <source>
        <dbReference type="ARBA" id="ARBA00022781"/>
    </source>
</evidence>
<dbReference type="InterPro" id="IPR035908">
    <property type="entry name" value="F0_ATP_A_sf"/>
</dbReference>
<evidence type="ECO:0000256" key="8">
    <source>
        <dbReference type="ARBA" id="ARBA00023065"/>
    </source>
</evidence>
<protein>
    <recommendedName>
        <fullName evidence="11">ATP synthase subunit a</fullName>
    </recommendedName>
    <alternativeName>
        <fullName evidence="11">ATP synthase F0 sector subunit a</fullName>
    </alternativeName>
    <alternativeName>
        <fullName evidence="11">F-ATPase subunit 6</fullName>
    </alternativeName>
</protein>
<dbReference type="Proteomes" id="UP000070457">
    <property type="component" value="Unassembled WGS sequence"/>
</dbReference>
<keyword evidence="11" id="KW-1003">Cell membrane</keyword>
<feature type="transmembrane region" description="Helical" evidence="11">
    <location>
        <begin position="30"/>
        <end position="49"/>
    </location>
</feature>
<dbReference type="PANTHER" id="PTHR42823">
    <property type="entry name" value="ATP SYNTHASE SUBUNIT A, CHLOROPLASTIC"/>
    <property type="match status" value="1"/>
</dbReference>
<dbReference type="InterPro" id="IPR000568">
    <property type="entry name" value="ATP_synth_F0_asu"/>
</dbReference>
<gene>
    <name evidence="11 12" type="primary">atpB</name>
    <name evidence="12" type="ORF">TR69_WS6001000014</name>
</gene>
<keyword evidence="9 11" id="KW-0472">Membrane</keyword>
<comment type="subcellular location">
    <subcellularLocation>
        <location evidence="11">Cell membrane</location>
        <topology evidence="11">Multi-pass membrane protein</topology>
    </subcellularLocation>
    <subcellularLocation>
        <location evidence="1">Membrane</location>
        <topology evidence="1">Multi-pass membrane protein</topology>
    </subcellularLocation>
</comment>
<evidence type="ECO:0000313" key="13">
    <source>
        <dbReference type="Proteomes" id="UP000070457"/>
    </source>
</evidence>
<dbReference type="SUPFAM" id="SSF81336">
    <property type="entry name" value="F1F0 ATP synthase subunit A"/>
    <property type="match status" value="1"/>
</dbReference>
<evidence type="ECO:0000256" key="11">
    <source>
        <dbReference type="HAMAP-Rule" id="MF_01393"/>
    </source>
</evidence>
<feature type="transmembrane region" description="Helical" evidence="11">
    <location>
        <begin position="206"/>
        <end position="227"/>
    </location>
</feature>
<dbReference type="PROSITE" id="PS00449">
    <property type="entry name" value="ATPASE_A"/>
    <property type="match status" value="1"/>
</dbReference>
<dbReference type="InterPro" id="IPR023011">
    <property type="entry name" value="ATP_synth_F0_asu_AS"/>
</dbReference>
<comment type="similarity">
    <text evidence="2 11">Belongs to the ATPase A chain family.</text>
</comment>
<keyword evidence="4 11" id="KW-0138">CF(0)</keyword>
<feature type="transmembrane region" description="Helical" evidence="11">
    <location>
        <begin position="89"/>
        <end position="109"/>
    </location>
</feature>
<keyword evidence="6 11" id="KW-0375">Hydrogen ion transport</keyword>
<evidence type="ECO:0000256" key="3">
    <source>
        <dbReference type="ARBA" id="ARBA00022448"/>
    </source>
</evidence>
<proteinExistence type="inferred from homology"/>
<feature type="transmembrane region" description="Helical" evidence="11">
    <location>
        <begin position="130"/>
        <end position="155"/>
    </location>
</feature>